<dbReference type="InterPro" id="IPR020796">
    <property type="entry name" value="ORC5"/>
</dbReference>
<dbReference type="GeneID" id="85496471"/>
<dbReference type="Pfam" id="PF14630">
    <property type="entry name" value="ORC5_C"/>
    <property type="match status" value="1"/>
</dbReference>
<gene>
    <name evidence="2" type="ORF">CcaverHIS019_0502290</name>
</gene>
<name>A0AA48L5W7_9TREE</name>
<dbReference type="Proteomes" id="UP001233271">
    <property type="component" value="Chromosome 5"/>
</dbReference>
<protein>
    <recommendedName>
        <fullName evidence="1">Origin recognition complex subunit 5 C-terminal domain-containing protein</fullName>
    </recommendedName>
</protein>
<evidence type="ECO:0000259" key="1">
    <source>
        <dbReference type="Pfam" id="PF14630"/>
    </source>
</evidence>
<dbReference type="RefSeq" id="XP_060457866.1">
    <property type="nucleotide sequence ID" value="XM_060601365.1"/>
</dbReference>
<dbReference type="AlphaFoldDB" id="A0AA48L5W7"/>
<dbReference type="GO" id="GO:0003688">
    <property type="term" value="F:DNA replication origin binding"/>
    <property type="evidence" value="ECO:0007669"/>
    <property type="project" value="TreeGrafter"/>
</dbReference>
<dbReference type="EMBL" id="AP028216">
    <property type="protein sequence ID" value="BEI92601.1"/>
    <property type="molecule type" value="Genomic_DNA"/>
</dbReference>
<organism evidence="2 3">
    <name type="scientific">Cutaneotrichosporon cavernicola</name>
    <dbReference type="NCBI Taxonomy" id="279322"/>
    <lineage>
        <taxon>Eukaryota</taxon>
        <taxon>Fungi</taxon>
        <taxon>Dikarya</taxon>
        <taxon>Basidiomycota</taxon>
        <taxon>Agaricomycotina</taxon>
        <taxon>Tremellomycetes</taxon>
        <taxon>Trichosporonales</taxon>
        <taxon>Trichosporonaceae</taxon>
        <taxon>Cutaneotrichosporon</taxon>
    </lineage>
</organism>
<accession>A0AA48L5W7</accession>
<dbReference type="GO" id="GO:0005664">
    <property type="term" value="C:nuclear origin of replication recognition complex"/>
    <property type="evidence" value="ECO:0007669"/>
    <property type="project" value="TreeGrafter"/>
</dbReference>
<dbReference type="KEGG" id="ccac:CcaHIS019_0502290"/>
<proteinExistence type="predicted"/>
<evidence type="ECO:0000313" key="2">
    <source>
        <dbReference type="EMBL" id="BEI92601.1"/>
    </source>
</evidence>
<reference evidence="2" key="1">
    <citation type="journal article" date="2023" name="BMC Genomics">
        <title>Chromosome-level genome assemblies of Cutaneotrichosporon spp. (Trichosporonales, Basidiomycota) reveal imbalanced evolution between nucleotide sequences and chromosome synteny.</title>
        <authorList>
            <person name="Kobayashi Y."/>
            <person name="Kayamori A."/>
            <person name="Aoki K."/>
            <person name="Shiwa Y."/>
            <person name="Matsutani M."/>
            <person name="Fujita N."/>
            <person name="Sugita T."/>
            <person name="Iwasaki W."/>
            <person name="Tanaka N."/>
            <person name="Takashima M."/>
        </authorList>
    </citation>
    <scope>NUCLEOTIDE SEQUENCE</scope>
    <source>
        <strain evidence="2">HIS019</strain>
    </source>
</reference>
<dbReference type="PANTHER" id="PTHR12705:SF0">
    <property type="entry name" value="ORIGIN RECOGNITION COMPLEX SUBUNIT 5"/>
    <property type="match status" value="1"/>
</dbReference>
<dbReference type="InterPro" id="IPR047088">
    <property type="entry name" value="ORC5_C"/>
</dbReference>
<feature type="domain" description="Origin recognition complex subunit 5 C-terminal" evidence="1">
    <location>
        <begin position="143"/>
        <end position="215"/>
    </location>
</feature>
<sequence length="220" mass="25196">MTRLGELVGLPATLVLCSQMPWDDLRPARADAPEPIHVYLDPPSRQDTLSLLLPGSQHPLYPRFLDLLLSSMGNLASPSDLEYVASALWPLYTATLPPHEEMTLIAMFSSLYAEHAPRPPELEIAFGYDAYQSLAESERRRDEEMELDERWEDEVDHLAHSTRLWSLIPELEGQGLLRRTSPSDRLDNVTLRCEIDYDTARDIARDLRFTLDDYLYELNV</sequence>
<dbReference type="GO" id="GO:0006270">
    <property type="term" value="P:DNA replication initiation"/>
    <property type="evidence" value="ECO:0007669"/>
    <property type="project" value="TreeGrafter"/>
</dbReference>
<dbReference type="PANTHER" id="PTHR12705">
    <property type="entry name" value="ORIGIN RECOGNITION COMPLEX SUBUNIT 5"/>
    <property type="match status" value="1"/>
</dbReference>
<keyword evidence="3" id="KW-1185">Reference proteome</keyword>
<evidence type="ECO:0000313" key="3">
    <source>
        <dbReference type="Proteomes" id="UP001233271"/>
    </source>
</evidence>